<protein>
    <recommendedName>
        <fullName evidence="5">Protein-S-isoprenylcysteine O-methyltransferase</fullName>
        <ecNumber evidence="5">2.1.1.100</ecNumber>
    </recommendedName>
</protein>
<dbReference type="GO" id="GO:0005789">
    <property type="term" value="C:endoplasmic reticulum membrane"/>
    <property type="evidence" value="ECO:0007669"/>
    <property type="project" value="UniProtKB-SubCell"/>
</dbReference>
<proteinExistence type="inferred from homology"/>
<feature type="transmembrane region" description="Helical" evidence="5">
    <location>
        <begin position="52"/>
        <end position="71"/>
    </location>
</feature>
<feature type="transmembrane region" description="Helical" evidence="5">
    <location>
        <begin position="91"/>
        <end position="112"/>
    </location>
</feature>
<evidence type="ECO:0000313" key="6">
    <source>
        <dbReference type="EMBL" id="KAK7027454.1"/>
    </source>
</evidence>
<dbReference type="EMBL" id="JAYKXP010000095">
    <property type="protein sequence ID" value="KAK7027454.1"/>
    <property type="molecule type" value="Genomic_DNA"/>
</dbReference>
<keyword evidence="5" id="KW-0256">Endoplasmic reticulum</keyword>
<organism evidence="6 7">
    <name type="scientific">Paramarasmius palmivorus</name>
    <dbReference type="NCBI Taxonomy" id="297713"/>
    <lineage>
        <taxon>Eukaryota</taxon>
        <taxon>Fungi</taxon>
        <taxon>Dikarya</taxon>
        <taxon>Basidiomycota</taxon>
        <taxon>Agaricomycotina</taxon>
        <taxon>Agaricomycetes</taxon>
        <taxon>Agaricomycetidae</taxon>
        <taxon>Agaricales</taxon>
        <taxon>Marasmiineae</taxon>
        <taxon>Marasmiaceae</taxon>
        <taxon>Paramarasmius</taxon>
    </lineage>
</organism>
<evidence type="ECO:0000313" key="7">
    <source>
        <dbReference type="Proteomes" id="UP001383192"/>
    </source>
</evidence>
<keyword evidence="5" id="KW-0808">Transferase</keyword>
<keyword evidence="3 5" id="KW-1133">Transmembrane helix</keyword>
<accession>A0AAW0BKD2</accession>
<name>A0AAW0BKD2_9AGAR</name>
<evidence type="ECO:0000256" key="1">
    <source>
        <dbReference type="ARBA" id="ARBA00004141"/>
    </source>
</evidence>
<keyword evidence="4 5" id="KW-0472">Membrane</keyword>
<reference evidence="6 7" key="1">
    <citation type="submission" date="2024-01" db="EMBL/GenBank/DDBJ databases">
        <title>A draft genome for a cacao thread blight-causing isolate of Paramarasmius palmivorus.</title>
        <authorList>
            <person name="Baruah I.K."/>
            <person name="Bukari Y."/>
            <person name="Amoako-Attah I."/>
            <person name="Meinhardt L.W."/>
            <person name="Bailey B.A."/>
            <person name="Cohen S.P."/>
        </authorList>
    </citation>
    <scope>NUCLEOTIDE SEQUENCE [LARGE SCALE GENOMIC DNA]</scope>
    <source>
        <strain evidence="6 7">GH-12</strain>
    </source>
</reference>
<keyword evidence="7" id="KW-1185">Reference proteome</keyword>
<comment type="caution">
    <text evidence="6">The sequence shown here is derived from an EMBL/GenBank/DDBJ whole genome shotgun (WGS) entry which is preliminary data.</text>
</comment>
<dbReference type="InterPro" id="IPR007269">
    <property type="entry name" value="ICMT_MeTrfase"/>
</dbReference>
<dbReference type="Proteomes" id="UP001383192">
    <property type="component" value="Unassembled WGS sequence"/>
</dbReference>
<feature type="transmembrane region" description="Helical" evidence="5">
    <location>
        <begin position="182"/>
        <end position="202"/>
    </location>
</feature>
<evidence type="ECO:0000256" key="5">
    <source>
        <dbReference type="RuleBase" id="RU362022"/>
    </source>
</evidence>
<dbReference type="Gene3D" id="1.20.120.1630">
    <property type="match status" value="1"/>
</dbReference>
<keyword evidence="2 5" id="KW-0812">Transmembrane</keyword>
<dbReference type="AlphaFoldDB" id="A0AAW0BKD2"/>
<dbReference type="Pfam" id="PF04140">
    <property type="entry name" value="ICMT"/>
    <property type="match status" value="1"/>
</dbReference>
<keyword evidence="5" id="KW-0949">S-adenosyl-L-methionine</keyword>
<evidence type="ECO:0000256" key="3">
    <source>
        <dbReference type="ARBA" id="ARBA00022989"/>
    </source>
</evidence>
<comment type="similarity">
    <text evidence="5">Belongs to the class VI-like SAM-binding methyltransferase superfamily. Isoprenylcysteine carboxyl methyltransferase family.</text>
</comment>
<dbReference type="EC" id="2.1.1.100" evidence="5"/>
<dbReference type="GO" id="GO:0032259">
    <property type="term" value="P:methylation"/>
    <property type="evidence" value="ECO:0007669"/>
    <property type="project" value="UniProtKB-KW"/>
</dbReference>
<keyword evidence="5" id="KW-0489">Methyltransferase</keyword>
<comment type="subcellular location">
    <subcellularLocation>
        <location evidence="5">Endoplasmic reticulum membrane</location>
        <topology evidence="5">Multi-pass membrane protein</topology>
    </subcellularLocation>
    <subcellularLocation>
        <location evidence="1">Membrane</location>
        <topology evidence="1">Multi-pass membrane protein</topology>
    </subcellularLocation>
</comment>
<gene>
    <name evidence="6" type="ORF">VNI00_015199</name>
</gene>
<feature type="transmembrane region" description="Helical" evidence="5">
    <location>
        <begin position="141"/>
        <end position="162"/>
    </location>
</feature>
<sequence length="233" mass="26850">MSLARAFLTVAQAIAHHYAMTPPNPTVEKTRYHKEEWWVLQVAPYIFRAHSIVLWVCSTFEILNYLCALYFPSTVPFPANIACPSTSSSHLQITTSPMFLIGCVALFLGAYIRLDCFKALGHLFTFDLTIHRDHKLITNRFYAYVRHPAYTGSILLVAGITFSHFTQGSWMTECGPLRWRSLAMIIWVAWWCWVLAVGISRVQAEDAQMKKTFGQEWERYAMDVPWWFFPGIA</sequence>
<dbReference type="PANTHER" id="PTHR12714:SF9">
    <property type="entry name" value="PROTEIN-S-ISOPRENYLCYSTEINE O-METHYLTRANSFERASE"/>
    <property type="match status" value="1"/>
</dbReference>
<comment type="catalytic activity">
    <reaction evidence="5">
        <text>[protein]-C-terminal S-[(2E,6E)-farnesyl]-L-cysteine + S-adenosyl-L-methionine = [protein]-C-terminal S-[(2E,6E)-farnesyl]-L-cysteine methyl ester + S-adenosyl-L-homocysteine</text>
        <dbReference type="Rhea" id="RHEA:21672"/>
        <dbReference type="Rhea" id="RHEA-COMP:12125"/>
        <dbReference type="Rhea" id="RHEA-COMP:12126"/>
        <dbReference type="ChEBI" id="CHEBI:57856"/>
        <dbReference type="ChEBI" id="CHEBI:59789"/>
        <dbReference type="ChEBI" id="CHEBI:90510"/>
        <dbReference type="ChEBI" id="CHEBI:90511"/>
        <dbReference type="EC" id="2.1.1.100"/>
    </reaction>
</comment>
<evidence type="ECO:0000256" key="4">
    <source>
        <dbReference type="ARBA" id="ARBA00023136"/>
    </source>
</evidence>
<evidence type="ECO:0000256" key="2">
    <source>
        <dbReference type="ARBA" id="ARBA00022692"/>
    </source>
</evidence>
<dbReference type="GO" id="GO:0004671">
    <property type="term" value="F:protein C-terminal S-isoprenylcysteine carboxyl O-methyltransferase activity"/>
    <property type="evidence" value="ECO:0007669"/>
    <property type="project" value="UniProtKB-EC"/>
</dbReference>
<dbReference type="PANTHER" id="PTHR12714">
    <property type="entry name" value="PROTEIN-S ISOPRENYLCYSTEINE O-METHYLTRANSFERASE"/>
    <property type="match status" value="1"/>
</dbReference>